<dbReference type="Pfam" id="PF18899">
    <property type="entry name" value="DUF5655"/>
    <property type="match status" value="1"/>
</dbReference>
<proteinExistence type="predicted"/>
<evidence type="ECO:0000256" key="1">
    <source>
        <dbReference type="SAM" id="MobiDB-lite"/>
    </source>
</evidence>
<feature type="domain" description="DUF5655" evidence="2">
    <location>
        <begin position="199"/>
        <end position="308"/>
    </location>
</feature>
<dbReference type="EMBL" id="CP091092">
    <property type="protein sequence ID" value="WFN35802.1"/>
    <property type="molecule type" value="Genomic_DNA"/>
</dbReference>
<reference evidence="3" key="1">
    <citation type="submission" date="2022-01" db="EMBL/GenBank/DDBJ databases">
        <title>Complete genome of Methanomicrobium antiquum DSM 21220.</title>
        <authorList>
            <person name="Chen S.-C."/>
            <person name="You Y.-T."/>
            <person name="Zhou Y.-Z."/>
            <person name="Lai M.-C."/>
        </authorList>
    </citation>
    <scope>NUCLEOTIDE SEQUENCE</scope>
    <source>
        <strain evidence="3">DSM 21220</strain>
    </source>
</reference>
<dbReference type="Gene3D" id="3.40.1350.10">
    <property type="match status" value="1"/>
</dbReference>
<organism evidence="3 4">
    <name type="scientific">Methanomicrobium antiquum</name>
    <dbReference type="NCBI Taxonomy" id="487686"/>
    <lineage>
        <taxon>Archaea</taxon>
        <taxon>Methanobacteriati</taxon>
        <taxon>Methanobacteriota</taxon>
        <taxon>Stenosarchaea group</taxon>
        <taxon>Methanomicrobia</taxon>
        <taxon>Methanomicrobiales</taxon>
        <taxon>Methanomicrobiaceae</taxon>
        <taxon>Methanomicrobium</taxon>
    </lineage>
</organism>
<dbReference type="Proteomes" id="UP001218895">
    <property type="component" value="Chromosome"/>
</dbReference>
<sequence>MGDIRIFSMKGGDAAELKGHSVALEKSLQNFIEKNLESLLGITFLGSEYTTGKTHRGRIDTIGIDENGFPVIIEYKRATNENVINQGLYYLDWLLDHKGEFELHVLKKLGNKYSEKIDWSSPRLLCIAGDFTKYDLHAVSQINRNIELLRYRKFEPDLLLLDLVNATSAQNGKSSDINIPSKEERKKESPHKTFIELLNQSDEDLTDRFENLRAFIEAFGDDVQTKVLKFYVAFKRIKNFACVNIAPQKREIVVWVKLNPQAFDLKKEKGFLRDVTNVGHLGTGDLEISIKNDIDLGKAKTLILQSYEEN</sequence>
<dbReference type="InterPro" id="IPR043714">
    <property type="entry name" value="DUF5655"/>
</dbReference>
<keyword evidence="4" id="KW-1185">Reference proteome</keyword>
<feature type="region of interest" description="Disordered" evidence="1">
    <location>
        <begin position="170"/>
        <end position="190"/>
    </location>
</feature>
<protein>
    <submittedName>
        <fullName evidence="3">DUF5655 domain-containing protein</fullName>
    </submittedName>
</protein>
<dbReference type="GO" id="GO:0003676">
    <property type="term" value="F:nucleic acid binding"/>
    <property type="evidence" value="ECO:0007669"/>
    <property type="project" value="InterPro"/>
</dbReference>
<dbReference type="InterPro" id="IPR011856">
    <property type="entry name" value="tRNA_endonuc-like_dom_sf"/>
</dbReference>
<dbReference type="RefSeq" id="WP_278098642.1">
    <property type="nucleotide sequence ID" value="NZ_CP091092.1"/>
</dbReference>
<name>A0AAF0JL58_9EURY</name>
<dbReference type="GeneID" id="79950022"/>
<dbReference type="AlphaFoldDB" id="A0AAF0JL58"/>
<accession>A0AAF0JL58</accession>
<evidence type="ECO:0000313" key="3">
    <source>
        <dbReference type="EMBL" id="WFN35802.1"/>
    </source>
</evidence>
<gene>
    <name evidence="3" type="ORF">L1994_06450</name>
</gene>
<feature type="compositionally biased region" description="Basic and acidic residues" evidence="1">
    <location>
        <begin position="181"/>
        <end position="190"/>
    </location>
</feature>
<evidence type="ECO:0000259" key="2">
    <source>
        <dbReference type="Pfam" id="PF18899"/>
    </source>
</evidence>
<evidence type="ECO:0000313" key="4">
    <source>
        <dbReference type="Proteomes" id="UP001218895"/>
    </source>
</evidence>
<dbReference type="KEGG" id="manq:L1994_06450"/>